<evidence type="ECO:0000313" key="2">
    <source>
        <dbReference type="Proteomes" id="UP001519887"/>
    </source>
</evidence>
<dbReference type="RefSeq" id="WP_210039957.1">
    <property type="nucleotide sequence ID" value="NZ_JBHLVU010000008.1"/>
</dbReference>
<evidence type="ECO:0000313" key="1">
    <source>
        <dbReference type="EMBL" id="MBW7460674.1"/>
    </source>
</evidence>
<keyword evidence="2" id="KW-1185">Reference proteome</keyword>
<protein>
    <submittedName>
        <fullName evidence="1">Uncharacterized protein</fullName>
    </submittedName>
</protein>
<gene>
    <name evidence="1" type="ORF">K0U00_42080</name>
</gene>
<proteinExistence type="predicted"/>
<accession>A0ABS7CIA8</accession>
<name>A0ABS7CIA8_9BACL</name>
<comment type="caution">
    <text evidence="1">The sequence shown here is derived from an EMBL/GenBank/DDBJ whole genome shotgun (WGS) entry which is preliminary data.</text>
</comment>
<dbReference type="EMBL" id="JAHZIK010002380">
    <property type="protein sequence ID" value="MBW7460674.1"/>
    <property type="molecule type" value="Genomic_DNA"/>
</dbReference>
<sequence length="100" mass="11187">MAYNREPHLSLGPMGHLFNPDYPLCREDVVWILEFMKKKVADEAPELLSLPQPQLLKIFQSFSEASMILIKQRSGCGPEGDRLRSCLIEGVLGLYPAGAN</sequence>
<dbReference type="Proteomes" id="UP001519887">
    <property type="component" value="Unassembled WGS sequence"/>
</dbReference>
<organism evidence="1 2">
    <name type="scientific">Paenibacillus sepulcri</name>
    <dbReference type="NCBI Taxonomy" id="359917"/>
    <lineage>
        <taxon>Bacteria</taxon>
        <taxon>Bacillati</taxon>
        <taxon>Bacillota</taxon>
        <taxon>Bacilli</taxon>
        <taxon>Bacillales</taxon>
        <taxon>Paenibacillaceae</taxon>
        <taxon>Paenibacillus</taxon>
    </lineage>
</organism>
<reference evidence="1 2" key="1">
    <citation type="submission" date="2021-07" db="EMBL/GenBank/DDBJ databases">
        <title>Paenibacillus radiodurans sp. nov., isolated from the southeastern edge of Tengger Desert.</title>
        <authorList>
            <person name="Zhang G."/>
        </authorList>
    </citation>
    <scope>NUCLEOTIDE SEQUENCE [LARGE SCALE GENOMIC DNA]</scope>
    <source>
        <strain evidence="1 2">CCM 7311</strain>
    </source>
</reference>